<accession>A0A914ZSA6</accession>
<dbReference type="InterPro" id="IPR029045">
    <property type="entry name" value="ClpP/crotonase-like_dom_sf"/>
</dbReference>
<keyword evidence="2" id="KW-1185">Reference proteome</keyword>
<reference evidence="3" key="1">
    <citation type="submission" date="2022-11" db="UniProtKB">
        <authorList>
            <consortium name="WormBaseParasite"/>
        </authorList>
    </citation>
    <scope>IDENTIFICATION</scope>
</reference>
<organism evidence="2 3">
    <name type="scientific">Parascaris univalens</name>
    <name type="common">Nematode worm</name>
    <dbReference type="NCBI Taxonomy" id="6257"/>
    <lineage>
        <taxon>Eukaryota</taxon>
        <taxon>Metazoa</taxon>
        <taxon>Ecdysozoa</taxon>
        <taxon>Nematoda</taxon>
        <taxon>Chromadorea</taxon>
        <taxon>Rhabditida</taxon>
        <taxon>Spirurina</taxon>
        <taxon>Ascaridomorpha</taxon>
        <taxon>Ascaridoidea</taxon>
        <taxon>Ascarididae</taxon>
        <taxon>Parascaris</taxon>
    </lineage>
</organism>
<dbReference type="PANTHER" id="PTHR43802">
    <property type="entry name" value="ENOYL-COA HYDRATASE"/>
    <property type="match status" value="1"/>
</dbReference>
<dbReference type="AlphaFoldDB" id="A0A914ZSA6"/>
<dbReference type="WBParaSite" id="PgB17_g061_t04">
    <property type="protein sequence ID" value="PgB17_g061_t04"/>
    <property type="gene ID" value="PgB17_g061"/>
</dbReference>
<dbReference type="SUPFAM" id="SSF52096">
    <property type="entry name" value="ClpP/crotonase"/>
    <property type="match status" value="1"/>
</dbReference>
<protein>
    <submittedName>
        <fullName evidence="3">Enoyl-CoA hydratase</fullName>
    </submittedName>
</protein>
<dbReference type="Proteomes" id="UP000887569">
    <property type="component" value="Unplaced"/>
</dbReference>
<name>A0A914ZSA6_PARUN</name>
<proteinExistence type="inferred from homology"/>
<dbReference type="CDD" id="cd06558">
    <property type="entry name" value="crotonase-like"/>
    <property type="match status" value="1"/>
</dbReference>
<evidence type="ECO:0000256" key="1">
    <source>
        <dbReference type="ARBA" id="ARBA00005254"/>
    </source>
</evidence>
<dbReference type="Pfam" id="PF00378">
    <property type="entry name" value="ECH_1"/>
    <property type="match status" value="1"/>
</dbReference>
<dbReference type="Gene3D" id="3.30.300.220">
    <property type="match status" value="1"/>
</dbReference>
<comment type="similarity">
    <text evidence="1">Belongs to the enoyl-CoA hydratase/isomerase family.</text>
</comment>
<evidence type="ECO:0000313" key="2">
    <source>
        <dbReference type="Proteomes" id="UP000887569"/>
    </source>
</evidence>
<sequence length="132" mass="14878">MENLRLETNFICEAPTQIRKDYFINSFLELHLSRKIMEMGKKYFSSHNKITAQPTSLVLKDRVGKSNNVALLTLNRPEVFNALSEQLLKELNMALEDCSADESIVVVVLTGSHRAFSGTRFLDFSSFDTGSG</sequence>
<dbReference type="InterPro" id="IPR001753">
    <property type="entry name" value="Enoyl-CoA_hydra/iso"/>
</dbReference>
<dbReference type="PANTHER" id="PTHR43802:SF1">
    <property type="entry name" value="IP11341P-RELATED"/>
    <property type="match status" value="1"/>
</dbReference>
<evidence type="ECO:0000313" key="3">
    <source>
        <dbReference type="WBParaSite" id="PgB17_g061_t04"/>
    </source>
</evidence>